<evidence type="ECO:0000256" key="2">
    <source>
        <dbReference type="ARBA" id="ARBA00022723"/>
    </source>
</evidence>
<reference evidence="7" key="1">
    <citation type="journal article" date="2014" name="Int. J. Syst. Evol. Microbiol.">
        <title>Complete genome sequence of Corynebacterium casei LMG S-19264T (=DSM 44701T), isolated from a smear-ripened cheese.</title>
        <authorList>
            <consortium name="US DOE Joint Genome Institute (JGI-PGF)"/>
            <person name="Walter F."/>
            <person name="Albersmeier A."/>
            <person name="Kalinowski J."/>
            <person name="Ruckert C."/>
        </authorList>
    </citation>
    <scope>NUCLEOTIDE SEQUENCE</scope>
    <source>
        <strain evidence="7">CGMCC 1.3617</strain>
    </source>
</reference>
<feature type="signal peptide" evidence="5">
    <location>
        <begin position="1"/>
        <end position="21"/>
    </location>
</feature>
<dbReference type="PROSITE" id="PS51007">
    <property type="entry name" value="CYTC"/>
    <property type="match status" value="1"/>
</dbReference>
<dbReference type="GO" id="GO:0020037">
    <property type="term" value="F:heme binding"/>
    <property type="evidence" value="ECO:0007669"/>
    <property type="project" value="InterPro"/>
</dbReference>
<feature type="chain" id="PRO_5037915676" description="Cytochrome c domain-containing protein" evidence="5">
    <location>
        <begin position="22"/>
        <end position="97"/>
    </location>
</feature>
<dbReference type="InterPro" id="IPR009056">
    <property type="entry name" value="Cyt_c-like_dom"/>
</dbReference>
<evidence type="ECO:0000256" key="5">
    <source>
        <dbReference type="SAM" id="SignalP"/>
    </source>
</evidence>
<accession>A0A917NM32</accession>
<comment type="caution">
    <text evidence="7">The sequence shown here is derived from an EMBL/GenBank/DDBJ whole genome shotgun (WGS) entry which is preliminary data.</text>
</comment>
<keyword evidence="8" id="KW-1185">Reference proteome</keyword>
<evidence type="ECO:0000313" key="7">
    <source>
        <dbReference type="EMBL" id="GGJ11006.1"/>
    </source>
</evidence>
<evidence type="ECO:0000259" key="6">
    <source>
        <dbReference type="PROSITE" id="PS51007"/>
    </source>
</evidence>
<dbReference type="Pfam" id="PF00034">
    <property type="entry name" value="Cytochrom_C"/>
    <property type="match status" value="1"/>
</dbReference>
<protein>
    <recommendedName>
        <fullName evidence="6">Cytochrome c domain-containing protein</fullName>
    </recommendedName>
</protein>
<keyword evidence="5" id="KW-0732">Signal</keyword>
<dbReference type="SUPFAM" id="SSF46626">
    <property type="entry name" value="Cytochrome c"/>
    <property type="match status" value="1"/>
</dbReference>
<reference evidence="7" key="2">
    <citation type="submission" date="2020-09" db="EMBL/GenBank/DDBJ databases">
        <authorList>
            <person name="Sun Q."/>
            <person name="Zhou Y."/>
        </authorList>
    </citation>
    <scope>NUCLEOTIDE SEQUENCE</scope>
    <source>
        <strain evidence="7">CGMCC 1.3617</strain>
    </source>
</reference>
<gene>
    <name evidence="7" type="ORF">GCM10011320_17610</name>
</gene>
<dbReference type="AlphaFoldDB" id="A0A917NM32"/>
<keyword evidence="2 4" id="KW-0479">Metal-binding</keyword>
<dbReference type="GO" id="GO:0009055">
    <property type="term" value="F:electron transfer activity"/>
    <property type="evidence" value="ECO:0007669"/>
    <property type="project" value="InterPro"/>
</dbReference>
<dbReference type="GO" id="GO:0046872">
    <property type="term" value="F:metal ion binding"/>
    <property type="evidence" value="ECO:0007669"/>
    <property type="project" value="UniProtKB-KW"/>
</dbReference>
<evidence type="ECO:0000256" key="3">
    <source>
        <dbReference type="ARBA" id="ARBA00023004"/>
    </source>
</evidence>
<evidence type="ECO:0000256" key="4">
    <source>
        <dbReference type="PROSITE-ProRule" id="PRU00433"/>
    </source>
</evidence>
<evidence type="ECO:0000313" key="8">
    <source>
        <dbReference type="Proteomes" id="UP000661507"/>
    </source>
</evidence>
<name>A0A917NM32_9PROT</name>
<dbReference type="Gene3D" id="1.10.760.10">
    <property type="entry name" value="Cytochrome c-like domain"/>
    <property type="match status" value="1"/>
</dbReference>
<dbReference type="EMBL" id="BMKW01000004">
    <property type="protein sequence ID" value="GGJ11006.1"/>
    <property type="molecule type" value="Genomic_DNA"/>
</dbReference>
<sequence>MMLRVLLPCLLLAAAPALAQALDPVLLAGACQGCHGVAGQGSHGIPQIKDAQSRAEFVALMQAFRANQREATVMGRITRGYTDEQITVLATHFARAQ</sequence>
<proteinExistence type="predicted"/>
<keyword evidence="3 4" id="KW-0408">Iron</keyword>
<organism evidence="7 8">
    <name type="scientific">Neoroseomonas lacus</name>
    <dbReference type="NCBI Taxonomy" id="287609"/>
    <lineage>
        <taxon>Bacteria</taxon>
        <taxon>Pseudomonadati</taxon>
        <taxon>Pseudomonadota</taxon>
        <taxon>Alphaproteobacteria</taxon>
        <taxon>Acetobacterales</taxon>
        <taxon>Acetobacteraceae</taxon>
        <taxon>Neoroseomonas</taxon>
    </lineage>
</organism>
<dbReference type="Proteomes" id="UP000661507">
    <property type="component" value="Unassembled WGS sequence"/>
</dbReference>
<dbReference type="InterPro" id="IPR036909">
    <property type="entry name" value="Cyt_c-like_dom_sf"/>
</dbReference>
<dbReference type="RefSeq" id="WP_188966677.1">
    <property type="nucleotide sequence ID" value="NZ_BMKW01000004.1"/>
</dbReference>
<keyword evidence="1 4" id="KW-0349">Heme</keyword>
<feature type="domain" description="Cytochrome c" evidence="6">
    <location>
        <begin position="17"/>
        <end position="97"/>
    </location>
</feature>
<evidence type="ECO:0000256" key="1">
    <source>
        <dbReference type="ARBA" id="ARBA00022617"/>
    </source>
</evidence>